<accession>A0A5K7XBM9</accession>
<dbReference type="KEGG" id="lpav:PLANPX_3826"/>
<organism evidence="1 2">
    <name type="scientific">Lacipirellula parvula</name>
    <dbReference type="NCBI Taxonomy" id="2650471"/>
    <lineage>
        <taxon>Bacteria</taxon>
        <taxon>Pseudomonadati</taxon>
        <taxon>Planctomycetota</taxon>
        <taxon>Planctomycetia</taxon>
        <taxon>Pirellulales</taxon>
        <taxon>Lacipirellulaceae</taxon>
        <taxon>Lacipirellula</taxon>
    </lineage>
</organism>
<dbReference type="EMBL" id="AP021861">
    <property type="protein sequence ID" value="BBO34214.1"/>
    <property type="molecule type" value="Genomic_DNA"/>
</dbReference>
<dbReference type="AlphaFoldDB" id="A0A5K7XBM9"/>
<dbReference type="RefSeq" id="WP_152099837.1">
    <property type="nucleotide sequence ID" value="NZ_AP021861.1"/>
</dbReference>
<evidence type="ECO:0000313" key="2">
    <source>
        <dbReference type="Proteomes" id="UP000326837"/>
    </source>
</evidence>
<proteinExistence type="predicted"/>
<dbReference type="Proteomes" id="UP000326837">
    <property type="component" value="Chromosome"/>
</dbReference>
<protein>
    <submittedName>
        <fullName evidence="1">Uncharacterized protein</fullName>
    </submittedName>
</protein>
<reference evidence="2" key="1">
    <citation type="submission" date="2019-10" db="EMBL/GenBank/DDBJ databases">
        <title>Lacipirellula parvula gen. nov., sp. nov., representing a lineage of planctomycetes widespread in freshwater anoxic habitats, and description of the family Lacipirellulaceae.</title>
        <authorList>
            <person name="Dedysh S.N."/>
            <person name="Kulichevskaya I.S."/>
            <person name="Beletsky A.V."/>
            <person name="Rakitin A.L."/>
            <person name="Mardanov A.V."/>
            <person name="Ivanova A.A."/>
            <person name="Saltykova V.X."/>
            <person name="Rijpstra W.I.C."/>
            <person name="Sinninghe Damste J.S."/>
            <person name="Ravin N.V."/>
        </authorList>
    </citation>
    <scope>NUCLEOTIDE SEQUENCE [LARGE SCALE GENOMIC DNA]</scope>
    <source>
        <strain evidence="2">PX69</strain>
    </source>
</reference>
<evidence type="ECO:0000313" key="1">
    <source>
        <dbReference type="EMBL" id="BBO34214.1"/>
    </source>
</evidence>
<name>A0A5K7XBM9_9BACT</name>
<gene>
    <name evidence="1" type="ORF">PLANPX_3826</name>
</gene>
<keyword evidence="2" id="KW-1185">Reference proteome</keyword>
<sequence length="281" mass="30599">MPIDPRVAVVRTQDAIVALGMRFSNEEDLMQEVRRRDAAAGSYKLNPVDLYAGVPRGRFRDDRSEYERVSQNAWSPVFDTSDNDGDSNPWRRDDIGQIKAAAGLSTDAESRRAFFKRSEREVDEKEEREAFLAADKASPERAAAIEYATNHWRSVAFDINQPLSAVILSEQMLAQASTNGASLTALKEMSVKAVEQQKTILAERRDRASLARLAAQQAFNAAGVEPTSFGGTPGISPGDTVTKMRSADGVVSFDVVSAEGVLRASYTPETVPAAIQAAADQ</sequence>